<dbReference type="PANTHER" id="PTHR37515:SF2">
    <property type="entry name" value="YALI0C09240P"/>
    <property type="match status" value="1"/>
</dbReference>
<evidence type="ECO:0000313" key="1">
    <source>
        <dbReference type="EMBL" id="QBK93427.1"/>
    </source>
</evidence>
<name>A0A481ZCB5_9VIRU</name>
<dbReference type="PANTHER" id="PTHR37515">
    <property type="entry name" value="YALI0C09240P"/>
    <property type="match status" value="1"/>
</dbReference>
<accession>A0A481ZCB5</accession>
<reference evidence="1" key="1">
    <citation type="journal article" date="2019" name="MBio">
        <title>Virus Genomes from Deep Sea Sediments Expand the Ocean Megavirome and Support Independent Origins of Viral Gigantism.</title>
        <authorList>
            <person name="Backstrom D."/>
            <person name="Yutin N."/>
            <person name="Jorgensen S.L."/>
            <person name="Dharamshi J."/>
            <person name="Homa F."/>
            <person name="Zaremba-Niedwiedzka K."/>
            <person name="Spang A."/>
            <person name="Wolf Y.I."/>
            <person name="Koonin E.V."/>
            <person name="Ettema T.J."/>
        </authorList>
    </citation>
    <scope>NUCLEOTIDE SEQUENCE</scope>
</reference>
<sequence length="158" mass="18411">MSEEFSFKVINDDSESGYSSYVHLTQDGFKRDSENMLGRDEVLIRGDNKIKIQVSYPLNNAYVFEIHLDKTYITRFVLVDIISKLYQRIYRQEKETATLPVESMAERYNRTGTGRPFMLNRAPTYGKYGIWGHKLGDLVLHTVYYDPDKDLYTLGIDS</sequence>
<protein>
    <submittedName>
        <fullName evidence="1">Uncharacterized protein</fullName>
    </submittedName>
</protein>
<dbReference type="EMBL" id="MK500596">
    <property type="protein sequence ID" value="QBK93427.1"/>
    <property type="molecule type" value="Genomic_DNA"/>
</dbReference>
<proteinExistence type="predicted"/>
<gene>
    <name evidence="1" type="ORF">LCPAC404_01310</name>
</gene>
<organism evidence="1">
    <name type="scientific">Pithovirus LCPAC404</name>
    <dbReference type="NCBI Taxonomy" id="2506597"/>
    <lineage>
        <taxon>Viruses</taxon>
        <taxon>Pithoviruses</taxon>
    </lineage>
</organism>